<evidence type="ECO:0000313" key="3">
    <source>
        <dbReference type="Proteomes" id="UP000247810"/>
    </source>
</evidence>
<feature type="region of interest" description="Disordered" evidence="1">
    <location>
        <begin position="1"/>
        <end position="42"/>
    </location>
</feature>
<evidence type="ECO:0000256" key="1">
    <source>
        <dbReference type="SAM" id="MobiDB-lite"/>
    </source>
</evidence>
<sequence length="252" mass="27458">MHGHDSSSKGILKVEEYNHKVTGEDPPSSKTSSSSKPSPERCERAINENCPYGNWHLATVYVTNSRSISGELGGDFGLTVRPGDVRSDWIWECMSGFFHHSDPQVTCRTVPSRWDPLDLFLHRRQAANQPALRIGQASDSLGCKVGLVGWRGSGYLPPNPGSAPGWLLLLKISGVFVVQNLDPGTGKPLPVVAFGPCHGHIQGGTANHPLPWDPNSDIYGLPHRIIELCSVLSEVVRSLALPVGSQQTKWDR</sequence>
<gene>
    <name evidence="2" type="ORF">BO71DRAFT_436882</name>
</gene>
<dbReference type="AlphaFoldDB" id="A0A319DRE3"/>
<dbReference type="EMBL" id="KZ825797">
    <property type="protein sequence ID" value="PYI00060.1"/>
    <property type="molecule type" value="Genomic_DNA"/>
</dbReference>
<accession>A0A319DRE3</accession>
<evidence type="ECO:0000313" key="2">
    <source>
        <dbReference type="EMBL" id="PYI00060.1"/>
    </source>
</evidence>
<dbReference type="Proteomes" id="UP000247810">
    <property type="component" value="Unassembled WGS sequence"/>
</dbReference>
<dbReference type="VEuPathDB" id="FungiDB:BO71DRAFT_436882"/>
<reference evidence="2 3" key="1">
    <citation type="submission" date="2018-02" db="EMBL/GenBank/DDBJ databases">
        <title>The genomes of Aspergillus section Nigri reveals drivers in fungal speciation.</title>
        <authorList>
            <consortium name="DOE Joint Genome Institute"/>
            <person name="Vesth T.C."/>
            <person name="Nybo J."/>
            <person name="Theobald S."/>
            <person name="Brandl J."/>
            <person name="Frisvad J.C."/>
            <person name="Nielsen K.F."/>
            <person name="Lyhne E.K."/>
            <person name="Kogle M.E."/>
            <person name="Kuo A."/>
            <person name="Riley R."/>
            <person name="Clum A."/>
            <person name="Nolan M."/>
            <person name="Lipzen A."/>
            <person name="Salamov A."/>
            <person name="Henrissat B."/>
            <person name="Wiebenga A."/>
            <person name="De vries R.P."/>
            <person name="Grigoriev I.V."/>
            <person name="Mortensen U.H."/>
            <person name="Andersen M.R."/>
            <person name="Baker S.E."/>
        </authorList>
    </citation>
    <scope>NUCLEOTIDE SEQUENCE [LARGE SCALE GENOMIC DNA]</scope>
    <source>
        <strain evidence="2 3">CBS 707.79</strain>
    </source>
</reference>
<protein>
    <submittedName>
        <fullName evidence="2">Uncharacterized protein</fullName>
    </submittedName>
</protein>
<proteinExistence type="predicted"/>
<name>A0A319DRE3_9EURO</name>
<organism evidence="2 3">
    <name type="scientific">Aspergillus ellipticus CBS 707.79</name>
    <dbReference type="NCBI Taxonomy" id="1448320"/>
    <lineage>
        <taxon>Eukaryota</taxon>
        <taxon>Fungi</taxon>
        <taxon>Dikarya</taxon>
        <taxon>Ascomycota</taxon>
        <taxon>Pezizomycotina</taxon>
        <taxon>Eurotiomycetes</taxon>
        <taxon>Eurotiomycetidae</taxon>
        <taxon>Eurotiales</taxon>
        <taxon>Aspergillaceae</taxon>
        <taxon>Aspergillus</taxon>
        <taxon>Aspergillus subgen. Circumdati</taxon>
    </lineage>
</organism>
<feature type="compositionally biased region" description="Low complexity" evidence="1">
    <location>
        <begin position="26"/>
        <end position="37"/>
    </location>
</feature>
<keyword evidence="3" id="KW-1185">Reference proteome</keyword>
<feature type="compositionally biased region" description="Basic and acidic residues" evidence="1">
    <location>
        <begin position="1"/>
        <end position="23"/>
    </location>
</feature>